<evidence type="ECO:0000313" key="1">
    <source>
        <dbReference type="EMBL" id="OIQ63378.1"/>
    </source>
</evidence>
<accession>A0A1J5NX78</accession>
<gene>
    <name evidence="1" type="ORF">GALL_550800</name>
</gene>
<sequence>MARKVPISTVRSTTAMLMVLPTVNSTMTPIRVAMKPNTESKKRIDWP</sequence>
<name>A0A1J5NX78_9ZZZZ</name>
<comment type="caution">
    <text evidence="1">The sequence shown here is derived from an EMBL/GenBank/DDBJ whole genome shotgun (WGS) entry which is preliminary data.</text>
</comment>
<reference evidence="1" key="1">
    <citation type="submission" date="2016-10" db="EMBL/GenBank/DDBJ databases">
        <title>Sequence of Gallionella enrichment culture.</title>
        <authorList>
            <person name="Poehlein A."/>
            <person name="Muehling M."/>
            <person name="Daniel R."/>
        </authorList>
    </citation>
    <scope>NUCLEOTIDE SEQUENCE</scope>
</reference>
<organism evidence="1">
    <name type="scientific">mine drainage metagenome</name>
    <dbReference type="NCBI Taxonomy" id="410659"/>
    <lineage>
        <taxon>unclassified sequences</taxon>
        <taxon>metagenomes</taxon>
        <taxon>ecological metagenomes</taxon>
    </lineage>
</organism>
<dbReference type="AlphaFoldDB" id="A0A1J5NX78"/>
<proteinExistence type="predicted"/>
<protein>
    <submittedName>
        <fullName evidence="1">Uncharacterized protein</fullName>
    </submittedName>
</protein>
<dbReference type="EMBL" id="MLJW01009059">
    <property type="protein sequence ID" value="OIQ63378.1"/>
    <property type="molecule type" value="Genomic_DNA"/>
</dbReference>